<sequence length="340" mass="36444">MTTKRLGFFSRVLDQTGPAERYRLLTEQILHAERLGFDAAWIAQHHFDSEEGGLPAPLVYLASLAARTSRIRLGTGIITLSLENALRVAEDTAVLDLLSEGRLEIGLGSGGSAAAYTAFGLESSARGAIYGEKLDLLLRAWRGDPLEGGARLYPTAPRLHERLWQATFSVAGGIRAGQAGDGLMLSRTQPKPDGATLWDVQNPIIDAYLHELPSGATPRILGSRSLFVADDRQEALRLTEIGLERAAARARSIGQHYPTGSLAELMAINDMHVGTPDEVIASLSADTALARATDLVFQVHSADPPHPYILRSIELLATRVAPALGWAPPVPARSRAAATA</sequence>
<dbReference type="InterPro" id="IPR024003">
    <property type="entry name" value="Luciferase-like_KPN01858"/>
</dbReference>
<dbReference type="EMBL" id="JACTVA010000023">
    <property type="protein sequence ID" value="MBC9207890.1"/>
    <property type="molecule type" value="Genomic_DNA"/>
</dbReference>
<dbReference type="PANTHER" id="PTHR30137">
    <property type="entry name" value="LUCIFERASE-LIKE MONOOXYGENASE"/>
    <property type="match status" value="1"/>
</dbReference>
<dbReference type="InterPro" id="IPR036661">
    <property type="entry name" value="Luciferase-like_sf"/>
</dbReference>
<name>A0ABR7RMQ1_9PROT</name>
<dbReference type="Proteomes" id="UP000626026">
    <property type="component" value="Unassembled WGS sequence"/>
</dbReference>
<feature type="domain" description="Luciferase-like" evidence="1">
    <location>
        <begin position="15"/>
        <end position="283"/>
    </location>
</feature>
<dbReference type="Gene3D" id="3.20.20.30">
    <property type="entry name" value="Luciferase-like domain"/>
    <property type="match status" value="1"/>
</dbReference>
<dbReference type="InterPro" id="IPR050766">
    <property type="entry name" value="Bact_Lucif_Oxidored"/>
</dbReference>
<dbReference type="InterPro" id="IPR011251">
    <property type="entry name" value="Luciferase-like_dom"/>
</dbReference>
<proteinExistence type="predicted"/>
<dbReference type="PANTHER" id="PTHR30137:SF15">
    <property type="entry name" value="BLL6902 PROTEIN"/>
    <property type="match status" value="1"/>
</dbReference>
<evidence type="ECO:0000313" key="2">
    <source>
        <dbReference type="EMBL" id="MBC9207890.1"/>
    </source>
</evidence>
<reference evidence="2 3" key="1">
    <citation type="journal article" date="2013" name="Int. J. Syst. Evol. Microbiol.">
        <title>Roseomonas aerophila sp. nov., isolated from air.</title>
        <authorList>
            <person name="Kim S.J."/>
            <person name="Weon H.Y."/>
            <person name="Ahn J.H."/>
            <person name="Hong S.B."/>
            <person name="Seok S.J."/>
            <person name="Whang K.S."/>
            <person name="Kwon S.W."/>
        </authorList>
    </citation>
    <scope>NUCLEOTIDE SEQUENCE [LARGE SCALE GENOMIC DNA]</scope>
    <source>
        <strain evidence="2 3">NBRC 108923</strain>
    </source>
</reference>
<comment type="caution">
    <text evidence="2">The sequence shown here is derived from an EMBL/GenBank/DDBJ whole genome shotgun (WGS) entry which is preliminary data.</text>
</comment>
<protein>
    <submittedName>
        <fullName evidence="2">FMN-dependent luciferase-like monooxygenase</fullName>
    </submittedName>
</protein>
<dbReference type="Pfam" id="PF00296">
    <property type="entry name" value="Bac_luciferase"/>
    <property type="match status" value="1"/>
</dbReference>
<evidence type="ECO:0000259" key="1">
    <source>
        <dbReference type="Pfam" id="PF00296"/>
    </source>
</evidence>
<gene>
    <name evidence="2" type="ORF">IBL26_13680</name>
</gene>
<evidence type="ECO:0000313" key="3">
    <source>
        <dbReference type="Proteomes" id="UP000626026"/>
    </source>
</evidence>
<dbReference type="SUPFAM" id="SSF51679">
    <property type="entry name" value="Bacterial luciferase-like"/>
    <property type="match status" value="1"/>
</dbReference>
<accession>A0ABR7RMQ1</accession>
<organism evidence="2 3">
    <name type="scientific">Teichococcus aerophilus</name>
    <dbReference type="NCBI Taxonomy" id="1224513"/>
    <lineage>
        <taxon>Bacteria</taxon>
        <taxon>Pseudomonadati</taxon>
        <taxon>Pseudomonadota</taxon>
        <taxon>Alphaproteobacteria</taxon>
        <taxon>Acetobacterales</taxon>
        <taxon>Roseomonadaceae</taxon>
        <taxon>Roseomonas</taxon>
    </lineage>
</organism>
<dbReference type="NCBIfam" id="TIGR04027">
    <property type="entry name" value="LLM_KPN_01858"/>
    <property type="match status" value="1"/>
</dbReference>
<keyword evidence="3" id="KW-1185">Reference proteome</keyword>